<dbReference type="EMBL" id="JARKNE010000005">
    <property type="protein sequence ID" value="KAK5832250.1"/>
    <property type="molecule type" value="Genomic_DNA"/>
</dbReference>
<gene>
    <name evidence="1" type="ORF">PVK06_016051</name>
</gene>
<dbReference type="Proteomes" id="UP001358586">
    <property type="component" value="Chromosome 5"/>
</dbReference>
<name>A0ABR0PZ95_GOSAR</name>
<comment type="caution">
    <text evidence="1">The sequence shown here is derived from an EMBL/GenBank/DDBJ whole genome shotgun (WGS) entry which is preliminary data.</text>
</comment>
<protein>
    <submittedName>
        <fullName evidence="1">Uncharacterized protein</fullName>
    </submittedName>
</protein>
<organism evidence="1 2">
    <name type="scientific">Gossypium arboreum</name>
    <name type="common">Tree cotton</name>
    <name type="synonym">Gossypium nanking</name>
    <dbReference type="NCBI Taxonomy" id="29729"/>
    <lineage>
        <taxon>Eukaryota</taxon>
        <taxon>Viridiplantae</taxon>
        <taxon>Streptophyta</taxon>
        <taxon>Embryophyta</taxon>
        <taxon>Tracheophyta</taxon>
        <taxon>Spermatophyta</taxon>
        <taxon>Magnoliopsida</taxon>
        <taxon>eudicotyledons</taxon>
        <taxon>Gunneridae</taxon>
        <taxon>Pentapetalae</taxon>
        <taxon>rosids</taxon>
        <taxon>malvids</taxon>
        <taxon>Malvales</taxon>
        <taxon>Malvaceae</taxon>
        <taxon>Malvoideae</taxon>
        <taxon>Gossypium</taxon>
    </lineage>
</organism>
<reference evidence="1 2" key="1">
    <citation type="submission" date="2023-03" db="EMBL/GenBank/DDBJ databases">
        <title>WGS of Gossypium arboreum.</title>
        <authorList>
            <person name="Yu D."/>
        </authorList>
    </citation>
    <scope>NUCLEOTIDE SEQUENCE [LARGE SCALE GENOMIC DNA]</scope>
    <source>
        <tissue evidence="1">Leaf</tissue>
    </source>
</reference>
<keyword evidence="2" id="KW-1185">Reference proteome</keyword>
<evidence type="ECO:0000313" key="2">
    <source>
        <dbReference type="Proteomes" id="UP001358586"/>
    </source>
</evidence>
<sequence length="125" mass="13731">MLSKLGEITMIKHIGLTRASVGGNAKVFGKHYNPDLIIPTALANATEIFSISNKIKYTNMPRSIKVKWTSQEIGWFKLNCDGVSIGNPGSVGAGALIRDFQVTWVSGCHRFLNYSSKTVAKFEHC</sequence>
<evidence type="ECO:0000313" key="1">
    <source>
        <dbReference type="EMBL" id="KAK5832250.1"/>
    </source>
</evidence>
<proteinExistence type="predicted"/>
<accession>A0ABR0PZ95</accession>